<keyword evidence="1" id="KW-0812">Transmembrane</keyword>
<dbReference type="InterPro" id="IPR012902">
    <property type="entry name" value="N_methyl_site"/>
</dbReference>
<evidence type="ECO:0000256" key="1">
    <source>
        <dbReference type="SAM" id="Phobius"/>
    </source>
</evidence>
<keyword evidence="3" id="KW-1185">Reference proteome</keyword>
<keyword evidence="1" id="KW-0472">Membrane</keyword>
<protein>
    <recommendedName>
        <fullName evidence="4">Prepilin-type N-terminal cleavage/methylation domain-containing protein</fullName>
    </recommendedName>
</protein>
<keyword evidence="1" id="KW-1133">Transmembrane helix</keyword>
<dbReference type="AlphaFoldDB" id="A0A1G9JYW8"/>
<organism evidence="2 3">
    <name type="scientific">Halarsenatibacter silvermanii</name>
    <dbReference type="NCBI Taxonomy" id="321763"/>
    <lineage>
        <taxon>Bacteria</taxon>
        <taxon>Bacillati</taxon>
        <taxon>Bacillota</taxon>
        <taxon>Clostridia</taxon>
        <taxon>Halanaerobiales</taxon>
        <taxon>Halarsenatibacteraceae</taxon>
        <taxon>Halarsenatibacter</taxon>
    </lineage>
</organism>
<proteinExistence type="predicted"/>
<gene>
    <name evidence="2" type="ORF">SAMN04488692_104130</name>
</gene>
<dbReference type="EMBL" id="FNGO01000004">
    <property type="protein sequence ID" value="SDL42850.1"/>
    <property type="molecule type" value="Genomic_DNA"/>
</dbReference>
<evidence type="ECO:0008006" key="4">
    <source>
        <dbReference type="Google" id="ProtNLM"/>
    </source>
</evidence>
<name>A0A1G9JYW8_9FIRM</name>
<reference evidence="2 3" key="1">
    <citation type="submission" date="2016-10" db="EMBL/GenBank/DDBJ databases">
        <authorList>
            <person name="de Groot N.N."/>
        </authorList>
    </citation>
    <scope>NUCLEOTIDE SEQUENCE [LARGE SCALE GENOMIC DNA]</scope>
    <source>
        <strain evidence="2 3">SLAS-1</strain>
    </source>
</reference>
<dbReference type="Proteomes" id="UP000199476">
    <property type="component" value="Unassembled WGS sequence"/>
</dbReference>
<evidence type="ECO:0000313" key="2">
    <source>
        <dbReference type="EMBL" id="SDL42850.1"/>
    </source>
</evidence>
<evidence type="ECO:0000313" key="3">
    <source>
        <dbReference type="Proteomes" id="UP000199476"/>
    </source>
</evidence>
<feature type="transmembrane region" description="Helical" evidence="1">
    <location>
        <begin position="12"/>
        <end position="33"/>
    </location>
</feature>
<dbReference type="STRING" id="321763.SAMN04488692_104130"/>
<dbReference type="RefSeq" id="WP_089758634.1">
    <property type="nucleotide sequence ID" value="NZ_FNGO01000004.1"/>
</dbReference>
<accession>A0A1G9JYW8</accession>
<dbReference type="PROSITE" id="PS00409">
    <property type="entry name" value="PROKAR_NTER_METHYL"/>
    <property type="match status" value="1"/>
</dbReference>
<sequence>MRLFRKKEGFTLIEFMLVLTSMSFLLVMSLGILRTGLENLKVKNDDTILKHDLNLVGLRLTRDMARAEDVRLDDSKNSILEMKITKEGEDLEWRKYSFQGDDLWFSREKKETEGGGNGEINYTRRDSLLNQVEKVSFKAGTEKSSKYVLVKIIRSGGGEKSLIWRRKTFQTPNL</sequence>